<dbReference type="Gene3D" id="3.30.70.360">
    <property type="match status" value="1"/>
</dbReference>
<dbReference type="NCBIfam" id="NF005914">
    <property type="entry name" value="PRK07907.1"/>
    <property type="match status" value="1"/>
</dbReference>
<dbReference type="Gene3D" id="3.40.630.10">
    <property type="entry name" value="Zn peptidases"/>
    <property type="match status" value="1"/>
</dbReference>
<dbReference type="PANTHER" id="PTHR43270:SF12">
    <property type="entry name" value="SUCCINYL-DIAMINOPIMELATE DESUCCINYLASE"/>
    <property type="match status" value="1"/>
</dbReference>
<dbReference type="InterPro" id="IPR002933">
    <property type="entry name" value="Peptidase_M20"/>
</dbReference>
<dbReference type="EMBL" id="JADZLT010000041">
    <property type="protein sequence ID" value="MBH0237087.1"/>
    <property type="molecule type" value="Genomic_DNA"/>
</dbReference>
<evidence type="ECO:0000313" key="5">
    <source>
        <dbReference type="EMBL" id="MBH0237087.1"/>
    </source>
</evidence>
<organism evidence="5 6">
    <name type="scientific">Methylobrevis albus</name>
    <dbReference type="NCBI Taxonomy" id="2793297"/>
    <lineage>
        <taxon>Bacteria</taxon>
        <taxon>Pseudomonadati</taxon>
        <taxon>Pseudomonadota</taxon>
        <taxon>Alphaproteobacteria</taxon>
        <taxon>Hyphomicrobiales</taxon>
        <taxon>Pleomorphomonadaceae</taxon>
        <taxon>Methylobrevis</taxon>
    </lineage>
</organism>
<keyword evidence="1" id="KW-0645">Protease</keyword>
<dbReference type="GO" id="GO:0006508">
    <property type="term" value="P:proteolysis"/>
    <property type="evidence" value="ECO:0007669"/>
    <property type="project" value="UniProtKB-KW"/>
</dbReference>
<dbReference type="Proteomes" id="UP000631694">
    <property type="component" value="Unassembled WGS sequence"/>
</dbReference>
<dbReference type="PANTHER" id="PTHR43270">
    <property type="entry name" value="BETA-ALA-HIS DIPEPTIDASE"/>
    <property type="match status" value="1"/>
</dbReference>
<proteinExistence type="predicted"/>
<comment type="caution">
    <text evidence="5">The sequence shown here is derived from an EMBL/GenBank/DDBJ whole genome shotgun (WGS) entry which is preliminary data.</text>
</comment>
<evidence type="ECO:0000256" key="1">
    <source>
        <dbReference type="ARBA" id="ARBA00022670"/>
    </source>
</evidence>
<reference evidence="5" key="1">
    <citation type="submission" date="2020-12" db="EMBL/GenBank/DDBJ databases">
        <title>Methylobrevis albus sp. nov., isolated from fresh water lack sediment.</title>
        <authorList>
            <person name="Zou Q."/>
        </authorList>
    </citation>
    <scope>NUCLEOTIDE SEQUENCE</scope>
    <source>
        <strain evidence="5">L22</strain>
    </source>
</reference>
<keyword evidence="3" id="KW-0378">Hydrolase</keyword>
<dbReference type="NCBIfam" id="NF006579">
    <property type="entry name" value="PRK09104.1"/>
    <property type="match status" value="1"/>
</dbReference>
<evidence type="ECO:0000256" key="2">
    <source>
        <dbReference type="ARBA" id="ARBA00022723"/>
    </source>
</evidence>
<gene>
    <name evidence="5" type="ORF">I5731_04570</name>
</gene>
<dbReference type="SUPFAM" id="SSF53187">
    <property type="entry name" value="Zn-dependent exopeptidases"/>
    <property type="match status" value="1"/>
</dbReference>
<dbReference type="GO" id="GO:0046872">
    <property type="term" value="F:metal ion binding"/>
    <property type="evidence" value="ECO:0007669"/>
    <property type="project" value="UniProtKB-KW"/>
</dbReference>
<dbReference type="InterPro" id="IPR011650">
    <property type="entry name" value="Peptidase_M20_dimer"/>
</dbReference>
<sequence>MTEALDAVLTRLDADFDASLARLFDLLKIPSISTDPAFRADCAHAAERLVADLAAIGFDASVRSTPGHPMVVAHWKQAPGKPHVLFYGHYDVQPVDPLGLWTTPPFEPRLETAGDGSQRIVGRGASDDKGQIMTFVEAARAYIAEIGGLPVNVTILFEGEEESGSPSLVPFMAATAEELRADVALVCDTGMWDRQTPAITTRLRGLVGEEITIACADKDLHSGMFGGPALNPIRVLTRILGELHDDEGRVTIPGFYDGVGEVSEAIKANWASLGFDEAAFLGGVGLTTSAGEAGRSALELVWSRPTAEINGITGGYTGDGFKTVLPAVAKAKVSFRLVGDQDPDKIRAAFRAFVHDRLPPDARVAFHPHGGSPGLRLNDDSPALHKALAALADEWGRPAAMVGSGGSIPVVGLFKSMLGMDSLMIGFGLDDDRIHSPNEKYELESFRKGQRSWARVLAALAE</sequence>
<accession>A0A931HZQ9</accession>
<keyword evidence="6" id="KW-1185">Reference proteome</keyword>
<dbReference type="Pfam" id="PF07687">
    <property type="entry name" value="M20_dimer"/>
    <property type="match status" value="1"/>
</dbReference>
<dbReference type="AlphaFoldDB" id="A0A931HZQ9"/>
<dbReference type="GO" id="GO:0008233">
    <property type="term" value="F:peptidase activity"/>
    <property type="evidence" value="ECO:0007669"/>
    <property type="project" value="UniProtKB-KW"/>
</dbReference>
<keyword evidence="2" id="KW-0479">Metal-binding</keyword>
<evidence type="ECO:0000313" key="6">
    <source>
        <dbReference type="Proteomes" id="UP000631694"/>
    </source>
</evidence>
<dbReference type="NCBIfam" id="NF006053">
    <property type="entry name" value="PRK08201.1"/>
    <property type="match status" value="1"/>
</dbReference>
<dbReference type="InterPro" id="IPR051458">
    <property type="entry name" value="Cyt/Met_Dipeptidase"/>
</dbReference>
<evidence type="ECO:0000256" key="3">
    <source>
        <dbReference type="ARBA" id="ARBA00022801"/>
    </source>
</evidence>
<dbReference type="RefSeq" id="WP_197310191.1">
    <property type="nucleotide sequence ID" value="NZ_JADZLT010000041.1"/>
</dbReference>
<name>A0A931HZQ9_9HYPH</name>
<evidence type="ECO:0000259" key="4">
    <source>
        <dbReference type="Pfam" id="PF07687"/>
    </source>
</evidence>
<dbReference type="Pfam" id="PF01546">
    <property type="entry name" value="Peptidase_M20"/>
    <property type="match status" value="1"/>
</dbReference>
<protein>
    <submittedName>
        <fullName evidence="5">Dipeptidase</fullName>
    </submittedName>
</protein>
<feature type="domain" description="Peptidase M20 dimerisation" evidence="4">
    <location>
        <begin position="203"/>
        <end position="361"/>
    </location>
</feature>